<dbReference type="Proteomes" id="UP000326799">
    <property type="component" value="Unassembled WGS sequence"/>
</dbReference>
<keyword evidence="2" id="KW-1185">Reference proteome</keyword>
<evidence type="ECO:0000313" key="2">
    <source>
        <dbReference type="Proteomes" id="UP000326799"/>
    </source>
</evidence>
<evidence type="ECO:0000313" key="1">
    <source>
        <dbReference type="EMBL" id="KAB8214695.1"/>
    </source>
</evidence>
<dbReference type="SUPFAM" id="SSF52540">
    <property type="entry name" value="P-loop containing nucleoside triphosphate hydrolases"/>
    <property type="match status" value="1"/>
</dbReference>
<name>A0A5N6ECD5_9EURO</name>
<dbReference type="AlphaFoldDB" id="A0A5N6ECD5"/>
<accession>A0A5N6ECD5</accession>
<organism evidence="1 2">
    <name type="scientific">Aspergillus novoparasiticus</name>
    <dbReference type="NCBI Taxonomy" id="986946"/>
    <lineage>
        <taxon>Eukaryota</taxon>
        <taxon>Fungi</taxon>
        <taxon>Dikarya</taxon>
        <taxon>Ascomycota</taxon>
        <taxon>Pezizomycotina</taxon>
        <taxon>Eurotiomycetes</taxon>
        <taxon>Eurotiomycetidae</taxon>
        <taxon>Eurotiales</taxon>
        <taxon>Aspergillaceae</taxon>
        <taxon>Aspergillus</taxon>
        <taxon>Aspergillus subgen. Circumdati</taxon>
    </lineage>
</organism>
<dbReference type="InterPro" id="IPR027417">
    <property type="entry name" value="P-loop_NTPase"/>
</dbReference>
<dbReference type="EMBL" id="ML733525">
    <property type="protein sequence ID" value="KAB8214695.1"/>
    <property type="molecule type" value="Genomic_DNA"/>
</dbReference>
<evidence type="ECO:0008006" key="3">
    <source>
        <dbReference type="Google" id="ProtNLM"/>
    </source>
</evidence>
<proteinExistence type="predicted"/>
<reference evidence="1 2" key="1">
    <citation type="submission" date="2019-04" db="EMBL/GenBank/DDBJ databases">
        <title>Fungal friends and foes A comparative genomics study of 23 Aspergillus species from section Flavi.</title>
        <authorList>
            <consortium name="DOE Joint Genome Institute"/>
            <person name="Kjaerbolling I."/>
            <person name="Vesth T.C."/>
            <person name="Frisvad J.C."/>
            <person name="Nybo J.L."/>
            <person name="Theobald S."/>
            <person name="Kildgaard S."/>
            <person name="Petersen T.I."/>
            <person name="Kuo A."/>
            <person name="Sato A."/>
            <person name="Lyhne E.K."/>
            <person name="Kogle M.E."/>
            <person name="Wiebenga A."/>
            <person name="Kun R.S."/>
            <person name="Lubbers R.J."/>
            <person name="Makela M.R."/>
            <person name="Barry K."/>
            <person name="Chovatia M."/>
            <person name="Clum A."/>
            <person name="Daum C."/>
            <person name="Haridas S."/>
            <person name="He G."/>
            <person name="LaButti K."/>
            <person name="Lipzen A."/>
            <person name="Mondo S."/>
            <person name="Pangilinan J."/>
            <person name="Riley R."/>
            <person name="Salamov A."/>
            <person name="Simmons B.A."/>
            <person name="Magnuson J.K."/>
            <person name="Henrissat B."/>
            <person name="Mortensen U.H."/>
            <person name="Larsen T.O."/>
            <person name="De vries R.P."/>
            <person name="Grigoriev I.V."/>
            <person name="Machida M."/>
            <person name="Baker S.E."/>
            <person name="Andersen M.R."/>
        </authorList>
    </citation>
    <scope>NUCLEOTIDE SEQUENCE [LARGE SCALE GENOMIC DNA]</scope>
    <source>
        <strain evidence="1 2">CBS 126849</strain>
    </source>
</reference>
<sequence length="403" mass="43955">MGSIEDFTISTSGTTQTISTLSDGILNDPIFSDDVIRYHLSLLKSGHGGEVVSDESAYAPIISSSVLAYHANLRDGQDKPKIPQFGLLAGSRPLLQDLRPKRASPIASLDKDPRLLFNVSHPSSVFICGSQGSGKSHTLSCLLENCLIPSKAGRLPNPLTGLVFHYDTFISDTVGSPCEASFLSSHPDVHVRVLCSPTNIHTIRLVPLKQRLDTLESFMPQEQVQMFGSKKRKVTKSSIWDPVYMNSSGEAQIFTETLLSAVRLQRHLGTRVIISTQEPTISTDLLNLCSVTVVHRFTSPEWLRTLQKHLAAAACNLFSSKSGFGNNSSEMEEPGDEKESPSAFDIIVRLRVGEALLFAPSAIVKVGTLDDGRVEFHRLGSDFLPIKVRERLTSDGGKSVLSV</sequence>
<gene>
    <name evidence="1" type="ORF">BDV33DRAFT_195856</name>
</gene>
<dbReference type="Gene3D" id="3.40.50.300">
    <property type="entry name" value="P-loop containing nucleotide triphosphate hydrolases"/>
    <property type="match status" value="1"/>
</dbReference>
<protein>
    <recommendedName>
        <fullName evidence="3">P-loop containing nucleoside triphosphate hydrolase protein</fullName>
    </recommendedName>
</protein>